<dbReference type="Proteomes" id="UP001497382">
    <property type="component" value="Unassembled WGS sequence"/>
</dbReference>
<reference evidence="2 3" key="1">
    <citation type="submission" date="2024-04" db="EMBL/GenBank/DDBJ databases">
        <authorList>
            <person name="Rising A."/>
            <person name="Reimegard J."/>
            <person name="Sonavane S."/>
            <person name="Akerstrom W."/>
            <person name="Nylinder S."/>
            <person name="Hedman E."/>
            <person name="Kallberg Y."/>
        </authorList>
    </citation>
    <scope>NUCLEOTIDE SEQUENCE [LARGE SCALE GENOMIC DNA]</scope>
</reference>
<proteinExistence type="predicted"/>
<accession>A0AAV2AH80</accession>
<gene>
    <name evidence="2" type="ORF">LARSCL_LOCUS12555</name>
</gene>
<evidence type="ECO:0000256" key="1">
    <source>
        <dbReference type="SAM" id="SignalP"/>
    </source>
</evidence>
<keyword evidence="1" id="KW-0732">Signal</keyword>
<sequence>MAIIQHLILFALASFFLLALSEKDETTTQAADKTSGGIGPFVTTFVADLTKAIVGLLKNILGG</sequence>
<feature type="chain" id="PRO_5043875351" evidence="1">
    <location>
        <begin position="22"/>
        <end position="63"/>
    </location>
</feature>
<protein>
    <submittedName>
        <fullName evidence="2">Uncharacterized protein</fullName>
    </submittedName>
</protein>
<organism evidence="2 3">
    <name type="scientific">Larinioides sclopetarius</name>
    <dbReference type="NCBI Taxonomy" id="280406"/>
    <lineage>
        <taxon>Eukaryota</taxon>
        <taxon>Metazoa</taxon>
        <taxon>Ecdysozoa</taxon>
        <taxon>Arthropoda</taxon>
        <taxon>Chelicerata</taxon>
        <taxon>Arachnida</taxon>
        <taxon>Araneae</taxon>
        <taxon>Araneomorphae</taxon>
        <taxon>Entelegynae</taxon>
        <taxon>Araneoidea</taxon>
        <taxon>Araneidae</taxon>
        <taxon>Larinioides</taxon>
    </lineage>
</organism>
<keyword evidence="3" id="KW-1185">Reference proteome</keyword>
<name>A0AAV2AH80_9ARAC</name>
<comment type="caution">
    <text evidence="2">The sequence shown here is derived from an EMBL/GenBank/DDBJ whole genome shotgun (WGS) entry which is preliminary data.</text>
</comment>
<dbReference type="EMBL" id="CAXIEN010000166">
    <property type="protein sequence ID" value="CAL1283358.1"/>
    <property type="molecule type" value="Genomic_DNA"/>
</dbReference>
<dbReference type="AlphaFoldDB" id="A0AAV2AH80"/>
<feature type="signal peptide" evidence="1">
    <location>
        <begin position="1"/>
        <end position="21"/>
    </location>
</feature>
<evidence type="ECO:0000313" key="2">
    <source>
        <dbReference type="EMBL" id="CAL1283358.1"/>
    </source>
</evidence>
<evidence type="ECO:0000313" key="3">
    <source>
        <dbReference type="Proteomes" id="UP001497382"/>
    </source>
</evidence>